<name>A0A917Y6A4_9ACTN</name>
<dbReference type="AlphaFoldDB" id="A0A917Y6A4"/>
<feature type="region of interest" description="Disordered" evidence="1">
    <location>
        <begin position="28"/>
        <end position="58"/>
    </location>
</feature>
<protein>
    <submittedName>
        <fullName evidence="2">Uncharacterized protein</fullName>
    </submittedName>
</protein>
<evidence type="ECO:0000313" key="3">
    <source>
        <dbReference type="Proteomes" id="UP000600365"/>
    </source>
</evidence>
<proteinExistence type="predicted"/>
<comment type="caution">
    <text evidence="2">The sequence shown here is derived from an EMBL/GenBank/DDBJ whole genome shotgun (WGS) entry which is preliminary data.</text>
</comment>
<feature type="compositionally biased region" description="Basic and acidic residues" evidence="1">
    <location>
        <begin position="45"/>
        <end position="58"/>
    </location>
</feature>
<evidence type="ECO:0000256" key="1">
    <source>
        <dbReference type="SAM" id="MobiDB-lite"/>
    </source>
</evidence>
<gene>
    <name evidence="2" type="ORF">GCM10011579_050760</name>
</gene>
<reference evidence="2 3" key="1">
    <citation type="journal article" date="2014" name="Int. J. Syst. Evol. Microbiol.">
        <title>Complete genome sequence of Corynebacterium casei LMG S-19264T (=DSM 44701T), isolated from a smear-ripened cheese.</title>
        <authorList>
            <consortium name="US DOE Joint Genome Institute (JGI-PGF)"/>
            <person name="Walter F."/>
            <person name="Albersmeier A."/>
            <person name="Kalinowski J."/>
            <person name="Ruckert C."/>
        </authorList>
    </citation>
    <scope>NUCLEOTIDE SEQUENCE [LARGE SCALE GENOMIC DNA]</scope>
    <source>
        <strain evidence="2 3">CGMCC 4.7111</strain>
    </source>
</reference>
<sequence>MKRCRSRKTTKVGRMTSTAPAEIVSQCAPKDPMKRNSDVEITPRSSDDMERNGMEKSL</sequence>
<dbReference type="EMBL" id="BMMM01000009">
    <property type="protein sequence ID" value="GGN73065.1"/>
    <property type="molecule type" value="Genomic_DNA"/>
</dbReference>
<keyword evidence="3" id="KW-1185">Reference proteome</keyword>
<dbReference type="Proteomes" id="UP000600365">
    <property type="component" value="Unassembled WGS sequence"/>
</dbReference>
<evidence type="ECO:0000313" key="2">
    <source>
        <dbReference type="EMBL" id="GGN73065.1"/>
    </source>
</evidence>
<organism evidence="2 3">
    <name type="scientific">Streptomyces albiflavescens</name>
    <dbReference type="NCBI Taxonomy" id="1623582"/>
    <lineage>
        <taxon>Bacteria</taxon>
        <taxon>Bacillati</taxon>
        <taxon>Actinomycetota</taxon>
        <taxon>Actinomycetes</taxon>
        <taxon>Kitasatosporales</taxon>
        <taxon>Streptomycetaceae</taxon>
        <taxon>Streptomyces</taxon>
    </lineage>
</organism>
<accession>A0A917Y6A4</accession>